<dbReference type="AlphaFoldDB" id="A0A8J3C6Z0"/>
<dbReference type="EMBL" id="BMMK01000004">
    <property type="protein sequence ID" value="GGM45073.1"/>
    <property type="molecule type" value="Genomic_DNA"/>
</dbReference>
<evidence type="ECO:0000259" key="5">
    <source>
        <dbReference type="PROSITE" id="PS51462"/>
    </source>
</evidence>
<evidence type="ECO:0000256" key="1">
    <source>
        <dbReference type="ARBA" id="ARBA00001946"/>
    </source>
</evidence>
<dbReference type="PANTHER" id="PTHR43046:SF2">
    <property type="entry name" value="8-OXO-DGTP DIPHOSPHATASE-RELATED"/>
    <property type="match status" value="1"/>
</dbReference>
<evidence type="ECO:0000313" key="7">
    <source>
        <dbReference type="Proteomes" id="UP000637578"/>
    </source>
</evidence>
<dbReference type="PRINTS" id="PR00502">
    <property type="entry name" value="NUDIXFAMILY"/>
</dbReference>
<name>A0A8J3C6Z0_9PSEU</name>
<comment type="caution">
    <text evidence="6">The sequence shown here is derived from an EMBL/GenBank/DDBJ whole genome shotgun (WGS) entry which is preliminary data.</text>
</comment>
<accession>A0A8J3C6Z0</accession>
<dbReference type="Proteomes" id="UP000637578">
    <property type="component" value="Unassembled WGS sequence"/>
</dbReference>
<gene>
    <name evidence="6" type="ORF">GCM10012275_15170</name>
</gene>
<dbReference type="InterPro" id="IPR020476">
    <property type="entry name" value="Nudix_hydrolase"/>
</dbReference>
<proteinExistence type="inferred from homology"/>
<dbReference type="InterPro" id="IPR015797">
    <property type="entry name" value="NUDIX_hydrolase-like_dom_sf"/>
</dbReference>
<dbReference type="GO" id="GO:0016787">
    <property type="term" value="F:hydrolase activity"/>
    <property type="evidence" value="ECO:0007669"/>
    <property type="project" value="UniProtKB-KW"/>
</dbReference>
<evidence type="ECO:0000256" key="2">
    <source>
        <dbReference type="ARBA" id="ARBA00005582"/>
    </source>
</evidence>
<reference evidence="6" key="2">
    <citation type="submission" date="2020-09" db="EMBL/GenBank/DDBJ databases">
        <authorList>
            <person name="Sun Q."/>
            <person name="Zhou Y."/>
        </authorList>
    </citation>
    <scope>NUCLEOTIDE SEQUENCE</scope>
    <source>
        <strain evidence="6">CGMCC 4.5737</strain>
    </source>
</reference>
<evidence type="ECO:0000256" key="3">
    <source>
        <dbReference type="ARBA" id="ARBA00022801"/>
    </source>
</evidence>
<evidence type="ECO:0000256" key="4">
    <source>
        <dbReference type="RuleBase" id="RU003476"/>
    </source>
</evidence>
<dbReference type="Pfam" id="PF00293">
    <property type="entry name" value="NUDIX"/>
    <property type="match status" value="1"/>
</dbReference>
<evidence type="ECO:0000313" key="6">
    <source>
        <dbReference type="EMBL" id="GGM45073.1"/>
    </source>
</evidence>
<dbReference type="PROSITE" id="PS51462">
    <property type="entry name" value="NUDIX"/>
    <property type="match status" value="1"/>
</dbReference>
<dbReference type="InterPro" id="IPR020084">
    <property type="entry name" value="NUDIX_hydrolase_CS"/>
</dbReference>
<protein>
    <recommendedName>
        <fullName evidence="5">Nudix hydrolase domain-containing protein</fullName>
    </recommendedName>
</protein>
<dbReference type="PANTHER" id="PTHR43046">
    <property type="entry name" value="GDP-MANNOSE MANNOSYL HYDROLASE"/>
    <property type="match status" value="1"/>
</dbReference>
<dbReference type="SUPFAM" id="SSF55811">
    <property type="entry name" value="Nudix"/>
    <property type="match status" value="1"/>
</dbReference>
<reference evidence="6" key="1">
    <citation type="journal article" date="2014" name="Int. J. Syst. Evol. Microbiol.">
        <title>Complete genome sequence of Corynebacterium casei LMG S-19264T (=DSM 44701T), isolated from a smear-ripened cheese.</title>
        <authorList>
            <consortium name="US DOE Joint Genome Institute (JGI-PGF)"/>
            <person name="Walter F."/>
            <person name="Albersmeier A."/>
            <person name="Kalinowski J."/>
            <person name="Ruckert C."/>
        </authorList>
    </citation>
    <scope>NUCLEOTIDE SEQUENCE</scope>
    <source>
        <strain evidence="6">CGMCC 4.5737</strain>
    </source>
</reference>
<keyword evidence="3 4" id="KW-0378">Hydrolase</keyword>
<dbReference type="PROSITE" id="PS00893">
    <property type="entry name" value="NUDIX_BOX"/>
    <property type="match status" value="1"/>
</dbReference>
<dbReference type="InterPro" id="IPR000086">
    <property type="entry name" value="NUDIX_hydrolase_dom"/>
</dbReference>
<feature type="domain" description="Nudix hydrolase" evidence="5">
    <location>
        <begin position="6"/>
        <end position="135"/>
    </location>
</feature>
<dbReference type="Gene3D" id="3.90.79.10">
    <property type="entry name" value="Nucleoside Triphosphate Pyrophosphohydrolase"/>
    <property type="match status" value="1"/>
</dbReference>
<dbReference type="CDD" id="cd18882">
    <property type="entry name" value="NUDIX_Hydrolase"/>
    <property type="match status" value="1"/>
</dbReference>
<comment type="similarity">
    <text evidence="2 4">Belongs to the Nudix hydrolase family.</text>
</comment>
<comment type="cofactor">
    <cofactor evidence="1">
        <name>Mg(2+)</name>
        <dbReference type="ChEBI" id="CHEBI:18420"/>
    </cofactor>
</comment>
<organism evidence="6 7">
    <name type="scientific">Longimycelium tulufanense</name>
    <dbReference type="NCBI Taxonomy" id="907463"/>
    <lineage>
        <taxon>Bacteria</taxon>
        <taxon>Bacillati</taxon>
        <taxon>Actinomycetota</taxon>
        <taxon>Actinomycetes</taxon>
        <taxon>Pseudonocardiales</taxon>
        <taxon>Pseudonocardiaceae</taxon>
        <taxon>Longimycelium</taxon>
    </lineage>
</organism>
<sequence length="151" mass="17210">MEGHGPVAEGTNIILFNSDEHVLMYLRDDKPEIPYPGMWSLLGGMVEAGETPQECILRELYEEIGLRLDPNRVRHFRTRQLDGELTEHTFVATVDLDLTRVTLTEGQALRWFSADDIQRTTLAYGDNALLDDFFTALRAERQANPSDFSPR</sequence>
<keyword evidence="7" id="KW-1185">Reference proteome</keyword>